<reference evidence="1" key="1">
    <citation type="submission" date="2023-07" db="EMBL/GenBank/DDBJ databases">
        <title>Sequencing the genomes of 1000 actinobacteria strains.</title>
        <authorList>
            <person name="Klenk H.-P."/>
        </authorList>
    </citation>
    <scope>NUCLEOTIDE SEQUENCE</scope>
    <source>
        <strain evidence="1">DSM 107476</strain>
    </source>
</reference>
<gene>
    <name evidence="1" type="ORF">J2S39_000970</name>
</gene>
<evidence type="ECO:0008006" key="3">
    <source>
        <dbReference type="Google" id="ProtNLM"/>
    </source>
</evidence>
<comment type="caution">
    <text evidence="1">The sequence shown here is derived from an EMBL/GenBank/DDBJ whole genome shotgun (WGS) entry which is preliminary data.</text>
</comment>
<dbReference type="Pfam" id="PF06999">
    <property type="entry name" value="Suc_Fer-like"/>
    <property type="match status" value="1"/>
</dbReference>
<dbReference type="InterPro" id="IPR010350">
    <property type="entry name" value="Aim32/Apd1-like_bac"/>
</dbReference>
<accession>A0ABU1ZWI2</accession>
<dbReference type="SUPFAM" id="SSF52833">
    <property type="entry name" value="Thioredoxin-like"/>
    <property type="match status" value="1"/>
</dbReference>
<proteinExistence type="predicted"/>
<dbReference type="InterPro" id="IPR009737">
    <property type="entry name" value="Aim32/Apd1-like"/>
</dbReference>
<sequence length="296" mass="32354">MSARDTDRCSDVVVEPLPGSAKQESLYVVLEHPGGWSHDILDGDTFGEELTARLKAFLKRNGAGLQLARHPGRDGHRITRPRLFLVWAELGVTEMMVVDGPGDIVRLDLSGPGRNAGFGAQEIDQPLILVCTHGKRDVCCAIKGRPLAATLADAALDVSPIPIVWETSHTKGHRFAPSILLLPWGYSYGRLNEEAGLAMLNAVRSGFYFWPGNRGRGLYGPRGQVAELEIARLLLAEGERLRFGELQAEDEVVTHSDGRRWRVELAEQEVHGLVASCGKPPKDGRVWVASSVAELD</sequence>
<evidence type="ECO:0000313" key="2">
    <source>
        <dbReference type="Proteomes" id="UP001180840"/>
    </source>
</evidence>
<dbReference type="Proteomes" id="UP001180840">
    <property type="component" value="Unassembled WGS sequence"/>
</dbReference>
<organism evidence="1 2">
    <name type="scientific">Corynebacterium guangdongense</name>
    <dbReference type="NCBI Taxonomy" id="1783348"/>
    <lineage>
        <taxon>Bacteria</taxon>
        <taxon>Bacillati</taxon>
        <taxon>Actinomycetota</taxon>
        <taxon>Actinomycetes</taxon>
        <taxon>Mycobacteriales</taxon>
        <taxon>Corynebacteriaceae</taxon>
        <taxon>Corynebacterium</taxon>
    </lineage>
</organism>
<dbReference type="PIRSF" id="PIRSF035042">
    <property type="entry name" value="UCP035042_thirdx"/>
    <property type="match status" value="1"/>
</dbReference>
<dbReference type="EMBL" id="JAVDXZ010000001">
    <property type="protein sequence ID" value="MDR7329294.1"/>
    <property type="molecule type" value="Genomic_DNA"/>
</dbReference>
<dbReference type="InterPro" id="IPR036249">
    <property type="entry name" value="Thioredoxin-like_sf"/>
</dbReference>
<evidence type="ECO:0000313" key="1">
    <source>
        <dbReference type="EMBL" id="MDR7329294.1"/>
    </source>
</evidence>
<dbReference type="CDD" id="cd03062">
    <property type="entry name" value="TRX_Fd_Sucrase"/>
    <property type="match status" value="1"/>
</dbReference>
<name>A0ABU1ZWI2_9CORY</name>
<dbReference type="RefSeq" id="WP_290198249.1">
    <property type="nucleotide sequence ID" value="NZ_CP047654.1"/>
</dbReference>
<keyword evidence="2" id="KW-1185">Reference proteome</keyword>
<protein>
    <recommendedName>
        <fullName evidence="3">Sucrase ferredoxin</fullName>
    </recommendedName>
</protein>